<sequence>MVKARNVSGLEKLNQSPFKRYRKVTISVALLLALVSGVMFTGNRISEQIKINQAQIDAAGTLSDSAYNILSSTQVLQILSLEKHDAQKHRHEKSDDKHHADLKTNQEESIKERESLKESSQTFQNIVKVLDKGGNYDFVANQDSLKPLTTNETRKELQKIQALWDEYFPLINAALRYDVNHQNNPDFAHEVSEFAREHHEELYENIDNIIVALNNDMNKKAELLQNIQIAGITASLIYFFVFVGFFMRRLGKSDQAAAAARNETKEILQTVGSGLFLLDREMNIGSQYSTELERLLGKTDLGGKNLLEILADIAENPRDLDTAASFVQQLYNPRTKERLIAGLNPLIRCPMNIVNQSGKKETRYFDFKFNRVYHAGEIVRVLVNVNDVTDAVLLENKIETEREQNDLRMEMLNTILKTDPQLLSDFIQQTKKRNESINEILKKPGQRQTDFEEKIRSIFRQVHSLKGDASSLGLHGFISLAEVLETSLKELQRKIALVGEDFLPLTVSLEELFSLTDIIEDLSNRIAGNNSAAQAVFHAEPVKEQLSKFVAELAERNHKEVDFSCIGMDNIPLNVHLKSHLNELAVQMLRNAVVHGIETPENRLNMHKLAAGHMRLVLEEAGDTIKLSIQDDGAGIDHEKIRNKLIQNGTYSHEEASKLSVNELIQQIFIHGFSTAEYSSEDAGCGVGMDIIKEKVRQLGGKISLATKAGAYTRIVLTIPKKL</sequence>
<evidence type="ECO:0000256" key="3">
    <source>
        <dbReference type="ARBA" id="ARBA00021495"/>
    </source>
</evidence>
<comment type="catalytic activity">
    <reaction evidence="1">
        <text>ATP + protein L-histidine = ADP + protein N-phospho-L-histidine.</text>
        <dbReference type="EC" id="2.7.13.3"/>
    </reaction>
</comment>
<evidence type="ECO:0000259" key="13">
    <source>
        <dbReference type="PROSITE" id="PS50894"/>
    </source>
</evidence>
<accession>A0A1X3CYC1</accession>
<feature type="domain" description="Histidine kinase" evidence="12">
    <location>
        <begin position="587"/>
        <end position="723"/>
    </location>
</feature>
<dbReference type="FunFam" id="3.30.565.10:FF:000016">
    <property type="entry name" value="Chemotaxis protein CheA, putative"/>
    <property type="match status" value="1"/>
</dbReference>
<evidence type="ECO:0000256" key="5">
    <source>
        <dbReference type="ARBA" id="ARBA00022679"/>
    </source>
</evidence>
<dbReference type="STRING" id="493.BWD07_04250"/>
<dbReference type="GO" id="GO:0000155">
    <property type="term" value="F:phosphorelay sensor kinase activity"/>
    <property type="evidence" value="ECO:0007669"/>
    <property type="project" value="UniProtKB-ARBA"/>
</dbReference>
<gene>
    <name evidence="14" type="primary">frzE</name>
    <name evidence="14" type="ORF">NCTC10296_01929</name>
</gene>
<dbReference type="Proteomes" id="UP000279284">
    <property type="component" value="Chromosome"/>
</dbReference>
<keyword evidence="11" id="KW-0812">Transmembrane</keyword>
<evidence type="ECO:0000256" key="11">
    <source>
        <dbReference type="SAM" id="Phobius"/>
    </source>
</evidence>
<feature type="compositionally biased region" description="Basic and acidic residues" evidence="10">
    <location>
        <begin position="92"/>
        <end position="117"/>
    </location>
</feature>
<dbReference type="AlphaFoldDB" id="A0A1X3CYC1"/>
<feature type="region of interest" description="Disordered" evidence="10">
    <location>
        <begin position="86"/>
        <end position="117"/>
    </location>
</feature>
<evidence type="ECO:0000256" key="8">
    <source>
        <dbReference type="ARBA" id="ARBA00035100"/>
    </source>
</evidence>
<dbReference type="InterPro" id="IPR036890">
    <property type="entry name" value="HATPase_C_sf"/>
</dbReference>
<keyword evidence="5 14" id="KW-0808">Transferase</keyword>
<evidence type="ECO:0000256" key="7">
    <source>
        <dbReference type="ARBA" id="ARBA00023012"/>
    </source>
</evidence>
<feature type="transmembrane region" description="Helical" evidence="11">
    <location>
        <begin position="227"/>
        <end position="247"/>
    </location>
</feature>
<keyword evidence="4 9" id="KW-0597">Phosphoprotein</keyword>
<dbReference type="EMBL" id="LR134313">
    <property type="protein sequence ID" value="VEF02701.1"/>
    <property type="molecule type" value="Genomic_DNA"/>
</dbReference>
<dbReference type="EC" id="2.7.13.3" evidence="2"/>
<dbReference type="PANTHER" id="PTHR43395">
    <property type="entry name" value="SENSOR HISTIDINE KINASE CHEA"/>
    <property type="match status" value="1"/>
</dbReference>
<feature type="modified residue" description="Phosphohistidine" evidence="9">
    <location>
        <position position="463"/>
    </location>
</feature>
<keyword evidence="6" id="KW-0418">Kinase</keyword>
<feature type="transmembrane region" description="Helical" evidence="11">
    <location>
        <begin position="21"/>
        <end position="40"/>
    </location>
</feature>
<dbReference type="KEGG" id="nci:NCTC10296_01929"/>
<dbReference type="OrthoDB" id="9146932at2"/>
<evidence type="ECO:0000256" key="6">
    <source>
        <dbReference type="ARBA" id="ARBA00022777"/>
    </source>
</evidence>
<dbReference type="InterPro" id="IPR005467">
    <property type="entry name" value="His_kinase_dom"/>
</dbReference>
<dbReference type="Gene3D" id="3.30.565.10">
    <property type="entry name" value="Histidine kinase-like ATPase, C-terminal domain"/>
    <property type="match status" value="1"/>
</dbReference>
<keyword evidence="15" id="KW-1185">Reference proteome</keyword>
<dbReference type="InterPro" id="IPR051315">
    <property type="entry name" value="Bact_Chemotaxis_CheA"/>
</dbReference>
<dbReference type="PROSITE" id="PS50894">
    <property type="entry name" value="HPT"/>
    <property type="match status" value="1"/>
</dbReference>
<evidence type="ECO:0000256" key="2">
    <source>
        <dbReference type="ARBA" id="ARBA00012438"/>
    </source>
</evidence>
<keyword evidence="7" id="KW-0902">Two-component regulatory system</keyword>
<feature type="domain" description="HPt" evidence="13">
    <location>
        <begin position="415"/>
        <end position="526"/>
    </location>
</feature>
<dbReference type="SUPFAM" id="SSF47226">
    <property type="entry name" value="Histidine-containing phosphotransfer domain, HPT domain"/>
    <property type="match status" value="1"/>
</dbReference>
<dbReference type="InterPro" id="IPR036641">
    <property type="entry name" value="HPT_dom_sf"/>
</dbReference>
<evidence type="ECO:0000256" key="1">
    <source>
        <dbReference type="ARBA" id="ARBA00000085"/>
    </source>
</evidence>
<evidence type="ECO:0000313" key="15">
    <source>
        <dbReference type="Proteomes" id="UP000279284"/>
    </source>
</evidence>
<dbReference type="Pfam" id="PF01627">
    <property type="entry name" value="Hpt"/>
    <property type="match status" value="1"/>
</dbReference>
<name>A0A1X3CYC1_9NEIS</name>
<evidence type="ECO:0000256" key="10">
    <source>
        <dbReference type="SAM" id="MobiDB-lite"/>
    </source>
</evidence>
<dbReference type="Gene3D" id="3.30.450.20">
    <property type="entry name" value="PAS domain"/>
    <property type="match status" value="1"/>
</dbReference>
<dbReference type="CDD" id="cd00088">
    <property type="entry name" value="HPT"/>
    <property type="match status" value="1"/>
</dbReference>
<reference evidence="14 15" key="1">
    <citation type="submission" date="2018-12" db="EMBL/GenBank/DDBJ databases">
        <authorList>
            <consortium name="Pathogen Informatics"/>
        </authorList>
    </citation>
    <scope>NUCLEOTIDE SEQUENCE [LARGE SCALE GENOMIC DNA]</scope>
    <source>
        <strain evidence="14 15">NCTC10296</strain>
    </source>
</reference>
<dbReference type="PRINTS" id="PR00344">
    <property type="entry name" value="BCTRLSENSOR"/>
</dbReference>
<organism evidence="14 15">
    <name type="scientific">Neisseria canis</name>
    <dbReference type="NCBI Taxonomy" id="493"/>
    <lineage>
        <taxon>Bacteria</taxon>
        <taxon>Pseudomonadati</taxon>
        <taxon>Pseudomonadota</taxon>
        <taxon>Betaproteobacteria</taxon>
        <taxon>Neisseriales</taxon>
        <taxon>Neisseriaceae</taxon>
        <taxon>Neisseria</taxon>
    </lineage>
</organism>
<dbReference type="InterPro" id="IPR004358">
    <property type="entry name" value="Sig_transdc_His_kin-like_C"/>
</dbReference>
<evidence type="ECO:0000313" key="14">
    <source>
        <dbReference type="EMBL" id="VEF02701.1"/>
    </source>
</evidence>
<dbReference type="SUPFAM" id="SSF55874">
    <property type="entry name" value="ATPase domain of HSP90 chaperone/DNA topoisomerase II/histidine kinase"/>
    <property type="match status" value="1"/>
</dbReference>
<keyword evidence="11" id="KW-0472">Membrane</keyword>
<proteinExistence type="predicted"/>
<dbReference type="SMART" id="SM00387">
    <property type="entry name" value="HATPase_c"/>
    <property type="match status" value="1"/>
</dbReference>
<dbReference type="RefSeq" id="WP_085416149.1">
    <property type="nucleotide sequence ID" value="NZ_CAUJPY010000051.1"/>
</dbReference>
<dbReference type="InterPro" id="IPR008207">
    <property type="entry name" value="Sig_transdc_His_kin_Hpt_dom"/>
</dbReference>
<evidence type="ECO:0000256" key="4">
    <source>
        <dbReference type="ARBA" id="ARBA00022553"/>
    </source>
</evidence>
<evidence type="ECO:0000256" key="9">
    <source>
        <dbReference type="PROSITE-ProRule" id="PRU00110"/>
    </source>
</evidence>
<evidence type="ECO:0000259" key="12">
    <source>
        <dbReference type="PROSITE" id="PS50109"/>
    </source>
</evidence>
<dbReference type="Pfam" id="PF02518">
    <property type="entry name" value="HATPase_c"/>
    <property type="match status" value="1"/>
</dbReference>
<protein>
    <recommendedName>
        <fullName evidence="3">Chemotaxis protein CheA</fullName>
        <ecNumber evidence="2">2.7.13.3</ecNumber>
    </recommendedName>
</protein>
<keyword evidence="11" id="KW-1133">Transmembrane helix</keyword>
<dbReference type="PROSITE" id="PS50109">
    <property type="entry name" value="HIS_KIN"/>
    <property type="match status" value="1"/>
</dbReference>
<dbReference type="PANTHER" id="PTHR43395:SF10">
    <property type="entry name" value="CHEMOTAXIS PROTEIN CHEA"/>
    <property type="match status" value="1"/>
</dbReference>
<comment type="function">
    <text evidence="8">Involved in the transmission of sensory signals from the chemoreceptors to the flagellar motors. CheA is autophosphorylated; it can transfer its phosphate group to either CheB or CheY.</text>
</comment>
<dbReference type="Gene3D" id="1.20.120.160">
    <property type="entry name" value="HPT domain"/>
    <property type="match status" value="1"/>
</dbReference>
<dbReference type="InterPro" id="IPR003594">
    <property type="entry name" value="HATPase_dom"/>
</dbReference>